<evidence type="ECO:0000313" key="5">
    <source>
        <dbReference type="Proteomes" id="UP001251528"/>
    </source>
</evidence>
<dbReference type="Proteomes" id="UP001251528">
    <property type="component" value="Unassembled WGS sequence"/>
</dbReference>
<dbReference type="EMBL" id="JASWJB010000088">
    <property type="protein sequence ID" value="KAK2599182.1"/>
    <property type="molecule type" value="Genomic_DNA"/>
</dbReference>
<dbReference type="InterPro" id="IPR024554">
    <property type="entry name" value="LEC1-like_C"/>
</dbReference>
<evidence type="ECO:0000313" key="4">
    <source>
        <dbReference type="EMBL" id="KAK2599182.1"/>
    </source>
</evidence>
<feature type="domain" description="PX" evidence="2">
    <location>
        <begin position="221"/>
        <end position="406"/>
    </location>
</feature>
<evidence type="ECO:0000259" key="3">
    <source>
        <dbReference type="Pfam" id="PF12828"/>
    </source>
</evidence>
<dbReference type="GO" id="GO:0035091">
    <property type="term" value="F:phosphatidylinositol binding"/>
    <property type="evidence" value="ECO:0007669"/>
    <property type="project" value="TreeGrafter"/>
</dbReference>
<sequence>MAEEAAASTPPVGLSAEQIRALFDILTHYETYKEITNFKTPEATANYGFPFKKSTTALPTPTSTAPSTPPLSTSSTPSASSDAAKRSSGSASGLGGGDDKDEALSSSPILQMLLTRTVLLLPGVSNFTRDFWSVRVQTLLARLGEAELSESYDKGALGTRKVLATGCSALIEMLGRGMLGGVDKRDPDAGVKTKYDHGSAEDIESAWDDITQGLVYGDLVDQLFDHFIKTDDLESLSPTVEISVKHNVYHIATLVHQIFVLSPEGPYLLKLIENVNSLVPYKLIKQTLRIGNAASMIKGMMRILLAKLSLTSVTNWFGLTQNEDDGMNLLQQIISAVLSWDSAEFKKNVERVETAKDGPSKEMLRTIKEHIQASKSEHHAVRLASEQNAHSIITAIFNVSNPHLNTQLTESQHSYCLEYYSSLLSVRDRDCITSAFCRQPPDMFTQSMKDLVAAYDPIIRTVHSHIDLRIHFDSLQGFIEAFIKTSKPKKGSASRLSSEQTTSVDDYVGLLMEHRGLLFKWIHALASQCPDIWENLRRWSNNAIVKFRKRAADTGSDKPTGSGAIPPILDKLYHGLDSKTQKEVIGAIDAHAAYLSTLNDLSRARMQYLVTASDSSGGATRGPGVYLARWQALLDETLITPSQSQGPVRHGKDVKHITTMGKTGAGGKKLEGDGTAQKTEVEAPGVQVVTDALGTEFFREIQLLASKI</sequence>
<dbReference type="InterPro" id="IPR024555">
    <property type="entry name" value="PX-associated"/>
</dbReference>
<dbReference type="AlphaFoldDB" id="A0AAJ0G0Z7"/>
<reference evidence="4" key="1">
    <citation type="submission" date="2023-06" db="EMBL/GenBank/DDBJ databases">
        <title>Conoideocrella luteorostrata (Hypocreales: Clavicipitaceae), a potential biocontrol fungus for elongate hemlock scale in United States Christmas tree production areas.</title>
        <authorList>
            <person name="Barrett H."/>
            <person name="Lovett B."/>
            <person name="Macias A.M."/>
            <person name="Stajich J.E."/>
            <person name="Kasson M.T."/>
        </authorList>
    </citation>
    <scope>NUCLEOTIDE SEQUENCE</scope>
    <source>
        <strain evidence="4">ARSEF 14590</strain>
    </source>
</reference>
<gene>
    <name evidence="4" type="ORF">QQS21_005372</name>
</gene>
<accession>A0AAJ0G0Z7</accession>
<evidence type="ECO:0008006" key="6">
    <source>
        <dbReference type="Google" id="ProtNLM"/>
    </source>
</evidence>
<dbReference type="PANTHER" id="PTHR47185">
    <property type="entry name" value="PX DOMAIN-CONTAINING PROTEIN YPR097W"/>
    <property type="match status" value="1"/>
</dbReference>
<dbReference type="Pfam" id="PF12828">
    <property type="entry name" value="PXB"/>
    <property type="match status" value="1"/>
</dbReference>
<evidence type="ECO:0000256" key="1">
    <source>
        <dbReference type="SAM" id="MobiDB-lite"/>
    </source>
</evidence>
<evidence type="ECO:0000259" key="2">
    <source>
        <dbReference type="Pfam" id="PF12825"/>
    </source>
</evidence>
<feature type="domain" description="PX-associated" evidence="3">
    <location>
        <begin position="13"/>
        <end position="176"/>
    </location>
</feature>
<feature type="region of interest" description="Disordered" evidence="1">
    <location>
        <begin position="658"/>
        <end position="678"/>
    </location>
</feature>
<keyword evidence="5" id="KW-1185">Reference proteome</keyword>
<feature type="compositionally biased region" description="Low complexity" evidence="1">
    <location>
        <begin position="58"/>
        <end position="91"/>
    </location>
</feature>
<organism evidence="4 5">
    <name type="scientific">Conoideocrella luteorostrata</name>
    <dbReference type="NCBI Taxonomy" id="1105319"/>
    <lineage>
        <taxon>Eukaryota</taxon>
        <taxon>Fungi</taxon>
        <taxon>Dikarya</taxon>
        <taxon>Ascomycota</taxon>
        <taxon>Pezizomycotina</taxon>
        <taxon>Sordariomycetes</taxon>
        <taxon>Hypocreomycetidae</taxon>
        <taxon>Hypocreales</taxon>
        <taxon>Clavicipitaceae</taxon>
        <taxon>Conoideocrella</taxon>
    </lineage>
</organism>
<feature type="domain" description="PX" evidence="2">
    <location>
        <begin position="422"/>
        <end position="547"/>
    </location>
</feature>
<proteinExistence type="predicted"/>
<dbReference type="PANTHER" id="PTHR47185:SF2">
    <property type="entry name" value="FUNGAL PROTEIN"/>
    <property type="match status" value="1"/>
</dbReference>
<comment type="caution">
    <text evidence="4">The sequence shown here is derived from an EMBL/GenBank/DDBJ whole genome shotgun (WGS) entry which is preliminary data.</text>
</comment>
<dbReference type="InterPro" id="IPR047168">
    <property type="entry name" value="LEC1-like"/>
</dbReference>
<protein>
    <recommendedName>
        <fullName evidence="6">PX-associated-domain-containing protein</fullName>
    </recommendedName>
</protein>
<dbReference type="Pfam" id="PF12825">
    <property type="entry name" value="DUF3818"/>
    <property type="match status" value="2"/>
</dbReference>
<name>A0AAJ0G0Z7_9HYPO</name>
<feature type="region of interest" description="Disordered" evidence="1">
    <location>
        <begin position="58"/>
        <end position="101"/>
    </location>
</feature>